<dbReference type="EMBL" id="CAXAMN010011113">
    <property type="protein sequence ID" value="CAK9034327.1"/>
    <property type="molecule type" value="Genomic_DNA"/>
</dbReference>
<feature type="transmembrane region" description="Helical" evidence="1">
    <location>
        <begin position="34"/>
        <end position="56"/>
    </location>
</feature>
<evidence type="ECO:0000313" key="3">
    <source>
        <dbReference type="Proteomes" id="UP001642484"/>
    </source>
</evidence>
<evidence type="ECO:0000313" key="2">
    <source>
        <dbReference type="EMBL" id="CAK9034327.1"/>
    </source>
</evidence>
<gene>
    <name evidence="2" type="ORF">CCMP2556_LOCUS19450</name>
</gene>
<proteinExistence type="predicted"/>
<organism evidence="2 3">
    <name type="scientific">Durusdinium trenchii</name>
    <dbReference type="NCBI Taxonomy" id="1381693"/>
    <lineage>
        <taxon>Eukaryota</taxon>
        <taxon>Sar</taxon>
        <taxon>Alveolata</taxon>
        <taxon>Dinophyceae</taxon>
        <taxon>Suessiales</taxon>
        <taxon>Symbiodiniaceae</taxon>
        <taxon>Durusdinium</taxon>
    </lineage>
</organism>
<comment type="caution">
    <text evidence="2">The sequence shown here is derived from an EMBL/GenBank/DDBJ whole genome shotgun (WGS) entry which is preliminary data.</text>
</comment>
<keyword evidence="1" id="KW-0812">Transmembrane</keyword>
<protein>
    <submittedName>
        <fullName evidence="2">Uncharacterized protein</fullName>
    </submittedName>
</protein>
<reference evidence="2 3" key="1">
    <citation type="submission" date="2024-02" db="EMBL/GenBank/DDBJ databases">
        <authorList>
            <person name="Chen Y."/>
            <person name="Shah S."/>
            <person name="Dougan E. K."/>
            <person name="Thang M."/>
            <person name="Chan C."/>
        </authorList>
    </citation>
    <scope>NUCLEOTIDE SEQUENCE [LARGE SCALE GENOMIC DNA]</scope>
</reference>
<accession>A0ABP0L7Y6</accession>
<evidence type="ECO:0000256" key="1">
    <source>
        <dbReference type="SAM" id="Phobius"/>
    </source>
</evidence>
<name>A0ABP0L7Y6_9DINO</name>
<sequence>MMAEEEGGRLDDENRQLLRAEALHQPQRSGLARLLKCSLVGVALGALCLLIGAAAAPCTFQVALERLALRRTSQLYEKSRSKVVAGEQARATLDQISSEEEAARVANRTLEEAGRRALESFEKRMRQRKQRVLMEEAAKLKSKVSATLPPDPVTRDLGYISKKLQLEKNKLDDNLGITLKKNRQNVLVRCLLDVLASVQNVAVLGITIKGEIDTCKATGSSPMMTRLDMLEPGGQAIDGWEETDKAKLACFLNSNGLVFVMSNLATALSFAAGDCAFTIFFNDTATTEIYTNNNSAYFDRLCAANIASTINVISQFASAGAMVGTSCPNANSPVSAPASTFGTGEDDTFQDSNAAFDDVAYDAGSPRRLQGAAGGGQPTLGTGSSGNDLACLLDAQGVMFSIMQIGVEWDYAQRLNCETGDYANGPTTETQVIAEKKTRVSSALCSANVGGVIQGFVNIITVGQIMVMHCDNIMTASRMCGQGIAMFFSAAANLVRGTGQLYDFCQLRSFNADQVVQHWDLKKEMYTRRLQQVGHEEVGGQVSLPLSFQG</sequence>
<keyword evidence="3" id="KW-1185">Reference proteome</keyword>
<keyword evidence="1" id="KW-1133">Transmembrane helix</keyword>
<dbReference type="Proteomes" id="UP001642484">
    <property type="component" value="Unassembled WGS sequence"/>
</dbReference>
<keyword evidence="1" id="KW-0472">Membrane</keyword>